<organism evidence="3 4">
    <name type="scientific">Rubripirellula amarantea</name>
    <dbReference type="NCBI Taxonomy" id="2527999"/>
    <lineage>
        <taxon>Bacteria</taxon>
        <taxon>Pseudomonadati</taxon>
        <taxon>Planctomycetota</taxon>
        <taxon>Planctomycetia</taxon>
        <taxon>Pirellulales</taxon>
        <taxon>Pirellulaceae</taxon>
        <taxon>Rubripirellula</taxon>
    </lineage>
</organism>
<name>A0A5C5WY65_9BACT</name>
<evidence type="ECO:0000313" key="3">
    <source>
        <dbReference type="EMBL" id="TWT54845.1"/>
    </source>
</evidence>
<dbReference type="SUPFAM" id="SSF53590">
    <property type="entry name" value="Nucleoside hydrolase"/>
    <property type="match status" value="1"/>
</dbReference>
<dbReference type="Proteomes" id="UP000316598">
    <property type="component" value="Unassembled WGS sequence"/>
</dbReference>
<dbReference type="Pfam" id="PF21027">
    <property type="entry name" value="Sde0182_C"/>
    <property type="match status" value="1"/>
</dbReference>
<accession>A0A5C5WY65</accession>
<dbReference type="InterPro" id="IPR048527">
    <property type="entry name" value="Sde182_C"/>
</dbReference>
<evidence type="ECO:0008006" key="5">
    <source>
        <dbReference type="Google" id="ProtNLM"/>
    </source>
</evidence>
<feature type="domain" description="Cellulose-binding Sde182 nucleoside hydrolase-like" evidence="1">
    <location>
        <begin position="43"/>
        <end position="303"/>
    </location>
</feature>
<dbReference type="EMBL" id="SJPI01000001">
    <property type="protein sequence ID" value="TWT54845.1"/>
    <property type="molecule type" value="Genomic_DNA"/>
</dbReference>
<protein>
    <recommendedName>
        <fullName evidence="5">DUF1593 domain-containing protein</fullName>
    </recommendedName>
</protein>
<comment type="caution">
    <text evidence="3">The sequence shown here is derived from an EMBL/GenBank/DDBJ whole genome shotgun (WGS) entry which is preliminary data.</text>
</comment>
<dbReference type="Pfam" id="PF07632">
    <property type="entry name" value="Sde182_NH-like"/>
    <property type="match status" value="1"/>
</dbReference>
<evidence type="ECO:0000313" key="4">
    <source>
        <dbReference type="Proteomes" id="UP000316598"/>
    </source>
</evidence>
<evidence type="ECO:0000259" key="1">
    <source>
        <dbReference type="Pfam" id="PF07632"/>
    </source>
</evidence>
<dbReference type="GO" id="GO:0016799">
    <property type="term" value="F:hydrolase activity, hydrolyzing N-glycosyl compounds"/>
    <property type="evidence" value="ECO:0007669"/>
    <property type="project" value="InterPro"/>
</dbReference>
<dbReference type="InterPro" id="IPR011483">
    <property type="entry name" value="Sde182_NH-like"/>
</dbReference>
<dbReference type="Gene3D" id="3.90.245.10">
    <property type="entry name" value="Ribonucleoside hydrolase-like"/>
    <property type="match status" value="1"/>
</dbReference>
<gene>
    <name evidence="3" type="ORF">Pla22_24990</name>
</gene>
<dbReference type="RefSeq" id="WP_146514822.1">
    <property type="nucleotide sequence ID" value="NZ_SJPI01000001.1"/>
</dbReference>
<dbReference type="OrthoDB" id="253051at2"/>
<evidence type="ECO:0000259" key="2">
    <source>
        <dbReference type="Pfam" id="PF21027"/>
    </source>
</evidence>
<dbReference type="InterPro" id="IPR013783">
    <property type="entry name" value="Ig-like_fold"/>
</dbReference>
<sequence length="495" mass="55660">MNTTKMRWMLNRIGRAWIVCGVGCALLIGDAMLSAAVEPSAPRVIVTTDITNEPDDQESLVRLLLYSNDLQIEGLIGSTGIWKLSDPATHVIHECIDAYGKVHKNLLLHDASYPKAEDLHRITVTGNRGYGMSSVGFRPSQGSRLIVQAVDKDDDRPVWLLAWGGANTIAQAIWTVQHERTPEELARFLKKIRIYDLAAQDDAGAWMAKTFPDLLIVRNVAMFKGMSQRFNSDSWEHTRGGDESVSTRQWVKENIQENHGPLGTVYPDALHIWEGDTPTYFHLLPIGLNDPEKPWQGGWGGMFSREKQKNVNIVAQEYAGADCSHGCFVNETPYLDYWMHADAADRWAYNGKEYDNAWCSIFRWRTDFQNDFAARMDWCVNDFQNANHPPLPVLNDNSSTQVKYQTVLPGEVVTLDASGSSDPDGDQLHYQWWVYERAGTYEGVVSINQSETATAQLSIPADAAGKEIHAILTLRDDGQPSLTRYRRLVLNCSQE</sequence>
<dbReference type="InterPro" id="IPR036452">
    <property type="entry name" value="Ribo_hydro-like"/>
</dbReference>
<reference evidence="3 4" key="1">
    <citation type="submission" date="2019-02" db="EMBL/GenBank/DDBJ databases">
        <title>Deep-cultivation of Planctomycetes and their phenomic and genomic characterization uncovers novel biology.</title>
        <authorList>
            <person name="Wiegand S."/>
            <person name="Jogler M."/>
            <person name="Boedeker C."/>
            <person name="Pinto D."/>
            <person name="Vollmers J."/>
            <person name="Rivas-Marin E."/>
            <person name="Kohn T."/>
            <person name="Peeters S.H."/>
            <person name="Heuer A."/>
            <person name="Rast P."/>
            <person name="Oberbeckmann S."/>
            <person name="Bunk B."/>
            <person name="Jeske O."/>
            <person name="Meyerdierks A."/>
            <person name="Storesund J.E."/>
            <person name="Kallscheuer N."/>
            <person name="Luecker S."/>
            <person name="Lage O.M."/>
            <person name="Pohl T."/>
            <person name="Merkel B.J."/>
            <person name="Hornburger P."/>
            <person name="Mueller R.-W."/>
            <person name="Bruemmer F."/>
            <person name="Labrenz M."/>
            <person name="Spormann A.M."/>
            <person name="Op Den Camp H."/>
            <person name="Overmann J."/>
            <person name="Amann R."/>
            <person name="Jetten M.S.M."/>
            <person name="Mascher T."/>
            <person name="Medema M.H."/>
            <person name="Devos D.P."/>
            <person name="Kaster A.-K."/>
            <person name="Ovreas L."/>
            <person name="Rohde M."/>
            <person name="Galperin M.Y."/>
            <person name="Jogler C."/>
        </authorList>
    </citation>
    <scope>NUCLEOTIDE SEQUENCE [LARGE SCALE GENOMIC DNA]</scope>
    <source>
        <strain evidence="3 4">Pla22</strain>
    </source>
</reference>
<keyword evidence="4" id="KW-1185">Reference proteome</keyword>
<dbReference type="AlphaFoldDB" id="A0A5C5WY65"/>
<proteinExistence type="predicted"/>
<dbReference type="Gene3D" id="2.60.40.10">
    <property type="entry name" value="Immunoglobulins"/>
    <property type="match status" value="1"/>
</dbReference>
<feature type="domain" description="Cellulose-binding Sde182 C-terminal" evidence="2">
    <location>
        <begin position="413"/>
        <end position="491"/>
    </location>
</feature>